<comment type="similarity">
    <text evidence="1">Belongs to the AlaDH/PNT family.</text>
</comment>
<reference evidence="7 8" key="1">
    <citation type="journal article" date="2013" name="Genome Biol.">
        <title>Genome of Acanthamoeba castellanii highlights extensive lateral gene transfer and early evolution of tyrosine kinase signaling.</title>
        <authorList>
            <person name="Clarke M."/>
            <person name="Lohan A.J."/>
            <person name="Liu B."/>
            <person name="Lagkouvardos I."/>
            <person name="Roy S."/>
            <person name="Zafar N."/>
            <person name="Bertelli C."/>
            <person name="Schilde C."/>
            <person name="Kianianmomeni A."/>
            <person name="Burglin T.R."/>
            <person name="Frech C."/>
            <person name="Turcotte B."/>
            <person name="Kopec K.O."/>
            <person name="Synnott J.M."/>
            <person name="Choo C."/>
            <person name="Paponov I."/>
            <person name="Finkler A."/>
            <person name="Soon Heng Tan C."/>
            <person name="Hutchins A.P."/>
            <person name="Weinmeier T."/>
            <person name="Rattei T."/>
            <person name="Chu J.S."/>
            <person name="Gimenez G."/>
            <person name="Irimia M."/>
            <person name="Rigden D.J."/>
            <person name="Fitzpatrick D.A."/>
            <person name="Lorenzo-Morales J."/>
            <person name="Bateman A."/>
            <person name="Chiu C.H."/>
            <person name="Tang P."/>
            <person name="Hegemann P."/>
            <person name="Fromm H."/>
            <person name="Raoult D."/>
            <person name="Greub G."/>
            <person name="Miranda-Saavedra D."/>
            <person name="Chen N."/>
            <person name="Nash P."/>
            <person name="Ginger M.L."/>
            <person name="Horn M."/>
            <person name="Schaap P."/>
            <person name="Caler L."/>
            <person name="Loftus B."/>
        </authorList>
    </citation>
    <scope>NUCLEOTIDE SEQUENCE [LARGE SCALE GENOMIC DNA]</scope>
    <source>
        <strain evidence="7 8">Neff</strain>
    </source>
</reference>
<evidence type="ECO:0000313" key="7">
    <source>
        <dbReference type="EMBL" id="ELR22918.1"/>
    </source>
</evidence>
<dbReference type="Proteomes" id="UP000011083">
    <property type="component" value="Unassembled WGS sequence"/>
</dbReference>
<dbReference type="Gene3D" id="3.40.50.720">
    <property type="entry name" value="NAD(P)-binding Rossmann-like Domain"/>
    <property type="match status" value="3"/>
</dbReference>
<dbReference type="Pfam" id="PF05222">
    <property type="entry name" value="AlaDh_PNT_N"/>
    <property type="match status" value="1"/>
</dbReference>
<keyword evidence="8" id="KW-1185">Reference proteome</keyword>
<gene>
    <name evidence="7" type="ORF">ACA1_399240</name>
</gene>
<dbReference type="InterPro" id="IPR051168">
    <property type="entry name" value="AASS"/>
</dbReference>
<dbReference type="VEuPathDB" id="AmoebaDB:ACA1_399240"/>
<dbReference type="SUPFAM" id="SSF52283">
    <property type="entry name" value="Formate/glycerate dehydrogenase catalytic domain-like"/>
    <property type="match status" value="2"/>
</dbReference>
<dbReference type="KEGG" id="acan:ACA1_399240"/>
<name>L8HDS8_ACACF</name>
<evidence type="ECO:0000313" key="8">
    <source>
        <dbReference type="Proteomes" id="UP000011083"/>
    </source>
</evidence>
<evidence type="ECO:0000256" key="1">
    <source>
        <dbReference type="ARBA" id="ARBA00005689"/>
    </source>
</evidence>
<organism evidence="7 8">
    <name type="scientific">Acanthamoeba castellanii (strain ATCC 30010 / Neff)</name>
    <dbReference type="NCBI Taxonomy" id="1257118"/>
    <lineage>
        <taxon>Eukaryota</taxon>
        <taxon>Amoebozoa</taxon>
        <taxon>Discosea</taxon>
        <taxon>Longamoebia</taxon>
        <taxon>Centramoebida</taxon>
        <taxon>Acanthamoebidae</taxon>
        <taxon>Acanthamoeba</taxon>
    </lineage>
</organism>
<feature type="domain" description="Alanine dehydrogenase/pyridine nucleotide transhydrogenase N-terminal" evidence="6">
    <location>
        <begin position="29"/>
        <end position="185"/>
    </location>
</feature>
<keyword evidence="5" id="KW-0472">Membrane</keyword>
<dbReference type="GO" id="GO:0005737">
    <property type="term" value="C:cytoplasm"/>
    <property type="evidence" value="ECO:0007669"/>
    <property type="project" value="TreeGrafter"/>
</dbReference>
<keyword evidence="3" id="KW-0520">NAD</keyword>
<feature type="compositionally biased region" description="Low complexity" evidence="4">
    <location>
        <begin position="1"/>
        <end position="22"/>
    </location>
</feature>
<proteinExistence type="inferred from homology"/>
<protein>
    <submittedName>
        <fullName evidence="7">Saccharopine dehydrogenase Lys1, putative</fullName>
    </submittedName>
</protein>
<dbReference type="GO" id="GO:0019878">
    <property type="term" value="P:lysine biosynthetic process via aminoadipic acid"/>
    <property type="evidence" value="ECO:0007669"/>
    <property type="project" value="TreeGrafter"/>
</dbReference>
<dbReference type="EMBL" id="KB007869">
    <property type="protein sequence ID" value="ELR22918.1"/>
    <property type="molecule type" value="Genomic_DNA"/>
</dbReference>
<evidence type="ECO:0000256" key="5">
    <source>
        <dbReference type="SAM" id="Phobius"/>
    </source>
</evidence>
<feature type="transmembrane region" description="Helical" evidence="5">
    <location>
        <begin position="340"/>
        <end position="359"/>
    </location>
</feature>
<dbReference type="GO" id="GO:0004754">
    <property type="term" value="F:saccharopine dehydrogenase (NAD+, L-lysine-forming) activity"/>
    <property type="evidence" value="ECO:0007669"/>
    <property type="project" value="InterPro"/>
</dbReference>
<dbReference type="InterPro" id="IPR007886">
    <property type="entry name" value="AlaDH/PNT_N"/>
</dbReference>
<feature type="region of interest" description="Disordered" evidence="4">
    <location>
        <begin position="1"/>
        <end position="27"/>
    </location>
</feature>
<evidence type="ECO:0000256" key="3">
    <source>
        <dbReference type="ARBA" id="ARBA00023027"/>
    </source>
</evidence>
<evidence type="ECO:0000256" key="4">
    <source>
        <dbReference type="SAM" id="MobiDB-lite"/>
    </source>
</evidence>
<keyword evidence="5" id="KW-0812">Transmembrane</keyword>
<dbReference type="OMA" id="YFFFSHT"/>
<keyword evidence="5" id="KW-1133">Transmembrane helix</keyword>
<dbReference type="CDD" id="cd12188">
    <property type="entry name" value="SDH"/>
    <property type="match status" value="1"/>
</dbReference>
<dbReference type="OrthoDB" id="265306at2759"/>
<dbReference type="SMART" id="SM01003">
    <property type="entry name" value="AlaDh_PNT_N"/>
    <property type="match status" value="1"/>
</dbReference>
<dbReference type="PANTHER" id="PTHR11133:SF23">
    <property type="entry name" value="SACCHAROPINE DEHYDROGENASE [NAD(+), L-LYSINE-FORMING]"/>
    <property type="match status" value="1"/>
</dbReference>
<accession>L8HDS8</accession>
<dbReference type="PANTHER" id="PTHR11133">
    <property type="entry name" value="SACCHAROPINE DEHYDROGENASE"/>
    <property type="match status" value="1"/>
</dbReference>
<dbReference type="GeneID" id="14923881"/>
<evidence type="ECO:0000256" key="2">
    <source>
        <dbReference type="ARBA" id="ARBA00023002"/>
    </source>
</evidence>
<dbReference type="RefSeq" id="XP_004351695.1">
    <property type="nucleotide sequence ID" value="XM_004351643.1"/>
</dbReference>
<dbReference type="STRING" id="1257118.L8HDS8"/>
<sequence>MLAISATPSSSSSSNASTTTTTPEKHHFWLRAEAKKNERRSILLPEHVERLLQAGHHVTVERSRLRCAPDAEYQRLLKEPLRRQRLREVPFLVWRAFPLSHEPDAVEEGSWKKAPRDAIILGLKELPEDDDPIKHKHVYFAHVFKGQNGAEKVLKRYAKGGGKLWDLEFLVDDKGARVAAFSGAAGKVGMGLAFAVWAHQKLTGRPYSLPPLNTPYDSFAHMAHQMRELLDQVLSRLFPAKAKVGHDPSVIVVGSRGRSGKGAVSFSESVGIKPTEWGREQTAKGGPFPELLNYDILINAIYLLPEVRLPAFITKGMIDHTPDRSAPFTLHNPSLAFKSGIPVLGIVVVVIIIVIILMMQSSVGRKLSVFSDVSCDVTNPHSVFPIYDHLTSFVHPTECVAEQPTPLEVIAIDHLPSLVPRESSKEFGDLIVEHILQFDQTPVWSRALKLFDEKVQPFLPPSPRAAA</sequence>
<evidence type="ECO:0000259" key="6">
    <source>
        <dbReference type="SMART" id="SM01003"/>
    </source>
</evidence>
<keyword evidence="2" id="KW-0560">Oxidoreductase</keyword>
<dbReference type="AlphaFoldDB" id="L8HDS8"/>
<dbReference type="InterPro" id="IPR027281">
    <property type="entry name" value="Lys1"/>
</dbReference>